<evidence type="ECO:0000259" key="4">
    <source>
        <dbReference type="SMART" id="SM00382"/>
    </source>
</evidence>
<dbReference type="CDD" id="cd00009">
    <property type="entry name" value="AAA"/>
    <property type="match status" value="1"/>
</dbReference>
<dbReference type="Proteomes" id="UP000291469">
    <property type="component" value="Chromosome"/>
</dbReference>
<dbReference type="AlphaFoldDB" id="A0A411YGC8"/>
<dbReference type="SMART" id="SM00382">
    <property type="entry name" value="AAA"/>
    <property type="match status" value="1"/>
</dbReference>
<dbReference type="OrthoDB" id="9773429at2"/>
<dbReference type="GO" id="GO:0006260">
    <property type="term" value="P:DNA replication"/>
    <property type="evidence" value="ECO:0007669"/>
    <property type="project" value="TreeGrafter"/>
</dbReference>
<dbReference type="InterPro" id="IPR002611">
    <property type="entry name" value="IstB_ATP-bd"/>
</dbReference>
<dbReference type="InterPro" id="IPR027417">
    <property type="entry name" value="P-loop_NTPase"/>
</dbReference>
<dbReference type="PIRSF" id="PIRSF003073">
    <property type="entry name" value="DNAC_TnpB_IstB"/>
    <property type="match status" value="1"/>
</dbReference>
<dbReference type="EMBL" id="CP036402">
    <property type="protein sequence ID" value="QBI20236.1"/>
    <property type="molecule type" value="Genomic_DNA"/>
</dbReference>
<dbReference type="KEGG" id="erz:ER308_12105"/>
<dbReference type="InterPro" id="IPR028350">
    <property type="entry name" value="DNAC/IstB-like"/>
</dbReference>
<keyword evidence="2" id="KW-0547">Nucleotide-binding</keyword>
<dbReference type="GO" id="GO:0005524">
    <property type="term" value="F:ATP binding"/>
    <property type="evidence" value="ECO:0007669"/>
    <property type="project" value="UniProtKB-KW"/>
</dbReference>
<dbReference type="InterPro" id="IPR003593">
    <property type="entry name" value="AAA+_ATPase"/>
</dbReference>
<keyword evidence="3 5" id="KW-0067">ATP-binding</keyword>
<dbReference type="SUPFAM" id="SSF52540">
    <property type="entry name" value="P-loop containing nucleoside triphosphate hydrolases"/>
    <property type="match status" value="1"/>
</dbReference>
<evidence type="ECO:0000313" key="5">
    <source>
        <dbReference type="EMBL" id="QBI20236.1"/>
    </source>
</evidence>
<organism evidence="5 6">
    <name type="scientific">Egibacter rhizosphaerae</name>
    <dbReference type="NCBI Taxonomy" id="1670831"/>
    <lineage>
        <taxon>Bacteria</taxon>
        <taxon>Bacillati</taxon>
        <taxon>Actinomycetota</taxon>
        <taxon>Nitriliruptoria</taxon>
        <taxon>Egibacterales</taxon>
        <taxon>Egibacteraceae</taxon>
        <taxon>Egibacter</taxon>
    </lineage>
</organism>
<keyword evidence="6" id="KW-1185">Reference proteome</keyword>
<feature type="domain" description="AAA+ ATPase" evidence="4">
    <location>
        <begin position="108"/>
        <end position="226"/>
    </location>
</feature>
<evidence type="ECO:0000256" key="1">
    <source>
        <dbReference type="ARBA" id="ARBA00008059"/>
    </source>
</evidence>
<proteinExistence type="inferred from homology"/>
<dbReference type="Gene3D" id="3.40.50.300">
    <property type="entry name" value="P-loop containing nucleotide triphosphate hydrolases"/>
    <property type="match status" value="1"/>
</dbReference>
<evidence type="ECO:0000313" key="6">
    <source>
        <dbReference type="Proteomes" id="UP000291469"/>
    </source>
</evidence>
<sequence length="261" mass="28058">MSTPTSTSTSEQLAGEVDALARQLRLPHLRKAAADVLPTAKAQRWDPAEVVRVLLDEEAQGRAAATIRNRHHRAGFPAGKTFDSWHEHASTIPTATQQALRGLEWLDRGENLAVVGPSGTGKSHLLEALGHTAIDAGRTVAWFTIEGLGRLVAGHRADDTVTKAINRAIKADLVVIDDIGLLPVPTEAAEALFRVIDAAYERRSIAISSNVHPGGFDELLPATIATAAVDRFMHHAHIVMTEGDSYRFAQARDGKGLTPLT</sequence>
<evidence type="ECO:0000256" key="3">
    <source>
        <dbReference type="ARBA" id="ARBA00022840"/>
    </source>
</evidence>
<gene>
    <name evidence="5" type="ORF">ER308_12105</name>
</gene>
<dbReference type="PANTHER" id="PTHR30050">
    <property type="entry name" value="CHROMOSOMAL REPLICATION INITIATOR PROTEIN DNAA"/>
    <property type="match status" value="1"/>
</dbReference>
<reference evidence="5 6" key="1">
    <citation type="submission" date="2019-01" db="EMBL/GenBank/DDBJ databases">
        <title>Egibacter rhizosphaerae EGI 80759T.</title>
        <authorList>
            <person name="Chen D.-D."/>
            <person name="Tian Y."/>
            <person name="Jiao J.-Y."/>
            <person name="Zhang X.-T."/>
            <person name="Zhang Y.-G."/>
            <person name="Zhang Y."/>
            <person name="Xiao M."/>
            <person name="Shu W.-S."/>
            <person name="Li W.-J."/>
        </authorList>
    </citation>
    <scope>NUCLEOTIDE SEQUENCE [LARGE SCALE GENOMIC DNA]</scope>
    <source>
        <strain evidence="5 6">EGI 80759</strain>
    </source>
</reference>
<dbReference type="InterPro" id="IPR047661">
    <property type="entry name" value="IstB"/>
</dbReference>
<accession>A0A411YGC8</accession>
<dbReference type="PANTHER" id="PTHR30050:SF4">
    <property type="entry name" value="ATP-BINDING PROTEIN RV3427C IN INSERTION SEQUENCE-RELATED"/>
    <property type="match status" value="1"/>
</dbReference>
<dbReference type="Pfam" id="PF01695">
    <property type="entry name" value="IstB_IS21"/>
    <property type="match status" value="1"/>
</dbReference>
<name>A0A411YGC8_9ACTN</name>
<dbReference type="NCBIfam" id="NF038214">
    <property type="entry name" value="IS21_help_AAA"/>
    <property type="match status" value="1"/>
</dbReference>
<dbReference type="RefSeq" id="WP_131155233.1">
    <property type="nucleotide sequence ID" value="NZ_CP036402.1"/>
</dbReference>
<comment type="similarity">
    <text evidence="1">Belongs to the IS21/IS1162 putative ATP-binding protein family.</text>
</comment>
<evidence type="ECO:0000256" key="2">
    <source>
        <dbReference type="ARBA" id="ARBA00022741"/>
    </source>
</evidence>
<protein>
    <submittedName>
        <fullName evidence="5">ATP-binding protein</fullName>
    </submittedName>
</protein>